<dbReference type="Proteomes" id="UP001447842">
    <property type="component" value="Chromosome"/>
</dbReference>
<feature type="transmembrane region" description="Helical" evidence="3">
    <location>
        <begin position="6"/>
        <end position="25"/>
    </location>
</feature>
<keyword evidence="1" id="KW-0285">Flavoprotein</keyword>
<proteinExistence type="predicted"/>
<dbReference type="PANTHER" id="PTHR48105">
    <property type="entry name" value="THIOREDOXIN REDUCTASE 1-RELATED-RELATED"/>
    <property type="match status" value="1"/>
</dbReference>
<keyword evidence="3" id="KW-0472">Membrane</keyword>
<evidence type="ECO:0000256" key="1">
    <source>
        <dbReference type="ARBA" id="ARBA00022630"/>
    </source>
</evidence>
<protein>
    <submittedName>
        <fullName evidence="5">NAD(P)/FAD-dependent oxidoreductase</fullName>
    </submittedName>
</protein>
<evidence type="ECO:0000313" key="6">
    <source>
        <dbReference type="Proteomes" id="UP001447842"/>
    </source>
</evidence>
<dbReference type="SUPFAM" id="SSF51905">
    <property type="entry name" value="FAD/NAD(P)-binding domain"/>
    <property type="match status" value="1"/>
</dbReference>
<keyword evidence="3" id="KW-1133">Transmembrane helix</keyword>
<dbReference type="EMBL" id="CP147920">
    <property type="protein sequence ID" value="XAU15603.1"/>
    <property type="molecule type" value="Genomic_DNA"/>
</dbReference>
<feature type="domain" description="FAD/NAD(P)-binding" evidence="4">
    <location>
        <begin position="4"/>
        <end position="127"/>
    </location>
</feature>
<dbReference type="RefSeq" id="WP_345973018.1">
    <property type="nucleotide sequence ID" value="NZ_CP147920.1"/>
</dbReference>
<gene>
    <name evidence="5" type="ORF">WCY31_02625</name>
</gene>
<evidence type="ECO:0000313" key="5">
    <source>
        <dbReference type="EMBL" id="XAU15603.1"/>
    </source>
</evidence>
<evidence type="ECO:0000256" key="3">
    <source>
        <dbReference type="SAM" id="Phobius"/>
    </source>
</evidence>
<name>A0ABZ3HAR4_9BACT</name>
<evidence type="ECO:0000259" key="4">
    <source>
        <dbReference type="Pfam" id="PF07992"/>
    </source>
</evidence>
<reference evidence="5 6" key="1">
    <citation type="submission" date="2024-03" db="EMBL/GenBank/DDBJ databases">
        <title>Sulfurimonas sp. HSL3-1.</title>
        <authorList>
            <person name="Wang S."/>
        </authorList>
    </citation>
    <scope>NUCLEOTIDE SEQUENCE [LARGE SCALE GENOMIC DNA]</scope>
    <source>
        <strain evidence="5 6">HSL3-1</strain>
    </source>
</reference>
<accession>A0ABZ3HAR4</accession>
<dbReference type="InterPro" id="IPR050097">
    <property type="entry name" value="Ferredoxin-NADP_redctase_2"/>
</dbReference>
<dbReference type="Gene3D" id="3.50.50.60">
    <property type="entry name" value="FAD/NAD(P)-binding domain"/>
    <property type="match status" value="1"/>
</dbReference>
<evidence type="ECO:0000256" key="2">
    <source>
        <dbReference type="ARBA" id="ARBA00023002"/>
    </source>
</evidence>
<sequence>MQKYDVIIIGGGVSGLSCAITLGSAGPKMEIARAKNILVIDAGKSHLNMAELHNVPGVAEGTKGPELLASLAARAEAYENVVLQEDTVTSVSGSAGAFTVNTESGESYEADTVVFANGMQTIAVEGIGAPVVDHVRAPRPGMVMIENSNGVVDEGKYVTGCAAGATSMFASAAGYGAQTATDIISAWAGKYTVIHDVLKKR</sequence>
<organism evidence="5 6">
    <name type="scientific">Sulfurimonas diazotrophicus</name>
    <dbReference type="NCBI Taxonomy" id="3131939"/>
    <lineage>
        <taxon>Bacteria</taxon>
        <taxon>Pseudomonadati</taxon>
        <taxon>Campylobacterota</taxon>
        <taxon>Epsilonproteobacteria</taxon>
        <taxon>Campylobacterales</taxon>
        <taxon>Sulfurimonadaceae</taxon>
        <taxon>Sulfurimonas</taxon>
    </lineage>
</organism>
<dbReference type="Pfam" id="PF07992">
    <property type="entry name" value="Pyr_redox_2"/>
    <property type="match status" value="1"/>
</dbReference>
<dbReference type="InterPro" id="IPR036188">
    <property type="entry name" value="FAD/NAD-bd_sf"/>
</dbReference>
<keyword evidence="2" id="KW-0560">Oxidoreductase</keyword>
<dbReference type="PRINTS" id="PR00469">
    <property type="entry name" value="PNDRDTASEII"/>
</dbReference>
<dbReference type="InterPro" id="IPR023753">
    <property type="entry name" value="FAD/NAD-binding_dom"/>
</dbReference>
<keyword evidence="3" id="KW-0812">Transmembrane</keyword>
<keyword evidence="6" id="KW-1185">Reference proteome</keyword>
<dbReference type="PROSITE" id="PS51257">
    <property type="entry name" value="PROKAR_LIPOPROTEIN"/>
    <property type="match status" value="1"/>
</dbReference>